<evidence type="ECO:0000256" key="3">
    <source>
        <dbReference type="ARBA" id="ARBA00022723"/>
    </source>
</evidence>
<dbReference type="Pfam" id="PF09127">
    <property type="entry name" value="Leuk-A4-hydro_C"/>
    <property type="match status" value="1"/>
</dbReference>
<organism evidence="12 13">
    <name type="scientific">Paramecium primaurelia</name>
    <dbReference type="NCBI Taxonomy" id="5886"/>
    <lineage>
        <taxon>Eukaryota</taxon>
        <taxon>Sar</taxon>
        <taxon>Alveolata</taxon>
        <taxon>Ciliophora</taxon>
        <taxon>Intramacronucleata</taxon>
        <taxon>Oligohymenophorea</taxon>
        <taxon>Peniculida</taxon>
        <taxon>Parameciidae</taxon>
        <taxon>Paramecium</taxon>
    </lineage>
</organism>
<feature type="binding site" evidence="9">
    <location>
        <position position="320"/>
    </location>
    <ligand>
        <name>Zn(2+)</name>
        <dbReference type="ChEBI" id="CHEBI:29105"/>
        <note>catalytic</note>
    </ligand>
</feature>
<proteinExistence type="inferred from homology"/>
<dbReference type="CDD" id="cd09599">
    <property type="entry name" value="M1_LTA4H"/>
    <property type="match status" value="1"/>
</dbReference>
<keyword evidence="2" id="KW-0645">Protease</keyword>
<evidence type="ECO:0000256" key="2">
    <source>
        <dbReference type="ARBA" id="ARBA00022670"/>
    </source>
</evidence>
<feature type="binding site" evidence="8">
    <location>
        <begin position="603"/>
        <end position="605"/>
    </location>
    <ligand>
        <name>a peptide</name>
        <dbReference type="ChEBI" id="CHEBI:60466"/>
    </ligand>
</feature>
<dbReference type="PANTHER" id="PTHR45726:SF3">
    <property type="entry name" value="LEUKOTRIENE A-4 HYDROLASE"/>
    <property type="match status" value="1"/>
</dbReference>
<keyword evidence="4" id="KW-0378">Hydrolase</keyword>
<sequence length="649" mass="75636">MKLVIIFLLCHMLYCVDVDKNTFSNYKDVKTQHLHIEWLLNLNDKVIDGSVEYTFKVYASQLTEVHLDIYKMNILFVYYPNNGQVLKHHVESDPIQKEEQGEKLVIELGQVYKYGEIVKFRIKYQIGEDARALSFMDPSQTDDKKAPYLFSQCEANNCRSMIPLQDTPSIKFTYSATVITQSPLINVFMSGNRLQTQKFQLMNNYNMNSIANVFQFELNIKIPAYLIAIVAGTVEERSTGTRTAVISETKNIEKYQKELEDLDKYVKYLEDYIGEYKWGSYKIVILPASFPFGGMENPLLTFANPTIIVGDKSGVSVAVHEIAHSWFGNTVTCNNWSNMWINEGFCVFLERKGLKTLFGDINLVHVNSQVGNNEMNALIKEFNSSQDDFIKSYASLHPKTENHNADDSFSTIPYERGFQLLYYLEKQINETRFQQLLKDWLQEYEYKSADENDFYRFMIFWLKINLSSEEFLSVKKSIDNVYNKWVYDYGQPPIEEKFENPASKDVIDLVQSWIDGKGTKPQNYQIFDDFKSNQKQLFLSTLQDKNQVVTDAIMVSLEDAYHLSDLTDAELLFRWYTLSINTKYAKDTTNLQKIRKFVGLVGRMKMVNPIYKALDKETATQWYQENYAFYHPLTRQSIENIIKNKTIIK</sequence>
<evidence type="ECO:0000256" key="4">
    <source>
        <dbReference type="ARBA" id="ARBA00022801"/>
    </source>
</evidence>
<dbReference type="GO" id="GO:0006508">
    <property type="term" value="P:proteolysis"/>
    <property type="evidence" value="ECO:0007669"/>
    <property type="project" value="UniProtKB-KW"/>
</dbReference>
<feature type="domain" description="Peptidase M1 leukotriene A4 hydrolase/aminopeptidase C-terminal" evidence="11">
    <location>
        <begin position="501"/>
        <end position="642"/>
    </location>
</feature>
<comment type="cofactor">
    <cofactor evidence="9">
        <name>Zn(2+)</name>
        <dbReference type="ChEBI" id="CHEBI:29105"/>
    </cofactor>
    <text evidence="9">Binds 1 zinc ion per subunit.</text>
</comment>
<feature type="active site" description="Proton acceptor" evidence="7">
    <location>
        <position position="321"/>
    </location>
</feature>
<evidence type="ECO:0000256" key="7">
    <source>
        <dbReference type="PIRSR" id="PIRSR634015-1"/>
    </source>
</evidence>
<evidence type="ECO:0000256" key="1">
    <source>
        <dbReference type="ARBA" id="ARBA00010136"/>
    </source>
</evidence>
<dbReference type="FunFam" id="3.30.2010.30:FF:000001">
    <property type="entry name" value="Leukotriene A(4) hydrolase"/>
    <property type="match status" value="1"/>
</dbReference>
<dbReference type="AlphaFoldDB" id="A0A8S1LGJ1"/>
<dbReference type="Proteomes" id="UP000688137">
    <property type="component" value="Unassembled WGS sequence"/>
</dbReference>
<dbReference type="InterPro" id="IPR015211">
    <property type="entry name" value="Peptidase_M1_C"/>
</dbReference>
<evidence type="ECO:0000256" key="9">
    <source>
        <dbReference type="PIRSR" id="PIRSR634015-3"/>
    </source>
</evidence>
<dbReference type="Pfam" id="PF17900">
    <property type="entry name" value="Peptidase_M1_N"/>
    <property type="match status" value="1"/>
</dbReference>
<dbReference type="InterPro" id="IPR034015">
    <property type="entry name" value="M1_LTA4H"/>
</dbReference>
<evidence type="ECO:0000256" key="8">
    <source>
        <dbReference type="PIRSR" id="PIRSR634015-2"/>
    </source>
</evidence>
<accession>A0A8S1LGJ1</accession>
<feature type="active site" description="Proton donor" evidence="7">
    <location>
        <position position="414"/>
    </location>
</feature>
<evidence type="ECO:0000313" key="12">
    <source>
        <dbReference type="EMBL" id="CAD8065345.1"/>
    </source>
</evidence>
<feature type="chain" id="PRO_5035917562" description="Peptidase M1 leukotriene A4 hydrolase/aminopeptidase C-terminal domain-containing protein" evidence="10">
    <location>
        <begin position="19"/>
        <end position="649"/>
    </location>
</feature>
<feature type="binding site" evidence="8">
    <location>
        <begin position="152"/>
        <end position="154"/>
    </location>
    <ligand>
        <name>a peptide</name>
        <dbReference type="ChEBI" id="CHEBI:60466"/>
    </ligand>
</feature>
<keyword evidence="3 9" id="KW-0479">Metal-binding</keyword>
<evidence type="ECO:0000256" key="5">
    <source>
        <dbReference type="ARBA" id="ARBA00022833"/>
    </source>
</evidence>
<feature type="signal peptide" evidence="10">
    <location>
        <begin position="1"/>
        <end position="18"/>
    </location>
</feature>
<keyword evidence="13" id="KW-1185">Reference proteome</keyword>
<dbReference type="Pfam" id="PF01433">
    <property type="entry name" value="Peptidase_M1"/>
    <property type="match status" value="1"/>
</dbReference>
<name>A0A8S1LGJ1_PARPR</name>
<evidence type="ECO:0000313" key="13">
    <source>
        <dbReference type="Proteomes" id="UP000688137"/>
    </source>
</evidence>
<protein>
    <recommendedName>
        <fullName evidence="11">Peptidase M1 leukotriene A4 hydrolase/aminopeptidase C-terminal domain-containing protein</fullName>
    </recommendedName>
</protein>
<dbReference type="InterPro" id="IPR049980">
    <property type="entry name" value="LTA4H_cat"/>
</dbReference>
<keyword evidence="6" id="KW-0482">Metalloprotease</keyword>
<feature type="binding site" evidence="9">
    <location>
        <position position="324"/>
    </location>
    <ligand>
        <name>Zn(2+)</name>
        <dbReference type="ChEBI" id="CHEBI:29105"/>
        <note>catalytic</note>
    </ligand>
</feature>
<dbReference type="PANTHER" id="PTHR45726">
    <property type="entry name" value="LEUKOTRIENE A-4 HYDROLASE"/>
    <property type="match status" value="1"/>
</dbReference>
<reference evidence="12" key="1">
    <citation type="submission" date="2021-01" db="EMBL/GenBank/DDBJ databases">
        <authorList>
            <consortium name="Genoscope - CEA"/>
            <person name="William W."/>
        </authorList>
    </citation>
    <scope>NUCLEOTIDE SEQUENCE</scope>
</reference>
<evidence type="ECO:0000256" key="10">
    <source>
        <dbReference type="SAM" id="SignalP"/>
    </source>
</evidence>
<dbReference type="SMART" id="SM01263">
    <property type="entry name" value="Leuk-A4-hydro_C"/>
    <property type="match status" value="1"/>
</dbReference>
<comment type="caution">
    <text evidence="12">The sequence shown here is derived from an EMBL/GenBank/DDBJ whole genome shotgun (WGS) entry which is preliminary data.</text>
</comment>
<keyword evidence="5 9" id="KW-0862">Zinc</keyword>
<feature type="binding site" evidence="9">
    <location>
        <position position="343"/>
    </location>
    <ligand>
        <name>Zn(2+)</name>
        <dbReference type="ChEBI" id="CHEBI:29105"/>
        <note>catalytic</note>
    </ligand>
</feature>
<keyword evidence="10" id="KW-0732">Signal</keyword>
<feature type="binding site" evidence="8">
    <location>
        <begin position="291"/>
        <end position="296"/>
    </location>
    <ligand>
        <name>a peptide</name>
        <dbReference type="ChEBI" id="CHEBI:60466"/>
    </ligand>
</feature>
<dbReference type="GO" id="GO:0005829">
    <property type="term" value="C:cytosol"/>
    <property type="evidence" value="ECO:0007669"/>
    <property type="project" value="TreeGrafter"/>
</dbReference>
<dbReference type="GO" id="GO:0008237">
    <property type="term" value="F:metallopeptidase activity"/>
    <property type="evidence" value="ECO:0007669"/>
    <property type="project" value="UniProtKB-KW"/>
</dbReference>
<dbReference type="EMBL" id="CAJJDM010000036">
    <property type="protein sequence ID" value="CAD8065345.1"/>
    <property type="molecule type" value="Genomic_DNA"/>
</dbReference>
<comment type="similarity">
    <text evidence="1">Belongs to the peptidase M1 family.</text>
</comment>
<dbReference type="GO" id="GO:0008270">
    <property type="term" value="F:zinc ion binding"/>
    <property type="evidence" value="ECO:0007669"/>
    <property type="project" value="InterPro"/>
</dbReference>
<dbReference type="InterPro" id="IPR045357">
    <property type="entry name" value="Aminopeptidase_N-like_N"/>
</dbReference>
<evidence type="ECO:0000256" key="6">
    <source>
        <dbReference type="ARBA" id="ARBA00023049"/>
    </source>
</evidence>
<dbReference type="InterPro" id="IPR014782">
    <property type="entry name" value="Peptidase_M1_dom"/>
</dbReference>
<gene>
    <name evidence="12" type="ORF">PPRIM_AZ9-3.1.T0370224</name>
</gene>
<dbReference type="OMA" id="QINETRF"/>
<evidence type="ECO:0000259" key="11">
    <source>
        <dbReference type="SMART" id="SM01263"/>
    </source>
</evidence>